<dbReference type="SUPFAM" id="SSF47384">
    <property type="entry name" value="Homodimeric domain of signal transducing histidine kinase"/>
    <property type="match status" value="1"/>
</dbReference>
<dbReference type="InterPro" id="IPR013656">
    <property type="entry name" value="PAS_4"/>
</dbReference>
<keyword evidence="4" id="KW-0808">Transferase</keyword>
<dbReference type="PATRIC" id="fig|1392998.3.peg.942"/>
<dbReference type="Pfam" id="PF00512">
    <property type="entry name" value="HisKA"/>
    <property type="match status" value="1"/>
</dbReference>
<feature type="domain" description="PAC" evidence="9">
    <location>
        <begin position="303"/>
        <end position="353"/>
    </location>
</feature>
<comment type="caution">
    <text evidence="10">The sequence shown here is derived from an EMBL/GenBank/DDBJ whole genome shotgun (WGS) entry which is preliminary data.</text>
</comment>
<dbReference type="Gene3D" id="3.30.565.10">
    <property type="entry name" value="Histidine kinase-like ATPase, C-terminal domain"/>
    <property type="match status" value="1"/>
</dbReference>
<dbReference type="SUPFAM" id="SSF55874">
    <property type="entry name" value="ATPase domain of HSP90 chaperone/DNA topoisomerase II/histidine kinase"/>
    <property type="match status" value="1"/>
</dbReference>
<evidence type="ECO:0000256" key="6">
    <source>
        <dbReference type="SAM" id="Coils"/>
    </source>
</evidence>
<dbReference type="InterPro" id="IPR003661">
    <property type="entry name" value="HisK_dim/P_dom"/>
</dbReference>
<evidence type="ECO:0000256" key="2">
    <source>
        <dbReference type="ARBA" id="ARBA00012438"/>
    </source>
</evidence>
<evidence type="ECO:0000259" key="8">
    <source>
        <dbReference type="PROSITE" id="PS50112"/>
    </source>
</evidence>
<dbReference type="PROSITE" id="PS50113">
    <property type="entry name" value="PAC"/>
    <property type="match status" value="1"/>
</dbReference>
<dbReference type="InterPro" id="IPR036890">
    <property type="entry name" value="HATPase_C_sf"/>
</dbReference>
<feature type="domain" description="PAS" evidence="8">
    <location>
        <begin position="74"/>
        <end position="144"/>
    </location>
</feature>
<dbReference type="InterPro" id="IPR013767">
    <property type="entry name" value="PAS_fold"/>
</dbReference>
<keyword evidence="11" id="KW-1185">Reference proteome</keyword>
<gene>
    <name evidence="10" type="ORF">ANME2D_01363</name>
</gene>
<dbReference type="EC" id="2.7.13.3" evidence="2"/>
<sequence length="617" mass="70994">MNIEDKTKERLVNELVELRQRVAELEKEKSETQIKRAEEERDRLCCEAPAAHERVTILESIADAFCGQCCTDEDRSSITTILESITDAFLALDQKWRVTYMNPKAEQLLRKKRSDLIGRIYWNLFPDIVDTVAYRELNRAVAENITVKFEQFYPPLDTWFEVRGFPYKKGVSVFFRDITERKRMEDAVRIAHDKLEVRVQERTAELTKANKALQAEITERRLAEEALRASEERYRRIVELSPEGIVIHNLHEIVFANPVAAKTLGASNPQELIGIPIRQIIHPDYHDIVAERISMEKEGKAVPLIEEKFLRLDGTPVDVEVAAIPCTYMGKLEVHSVVREITERKRAEEALRRAYDELEIRVQERTAELACTNETLQSEIQERKRAEEELRRSNAELEQFAYIASHDLQEPLRMVSGFTQLLAKRYKDRLDKNADEFIAYILDGATRMQRMIEDLLAYSRVETRGKPFEPVDCEAVLEQAITNLKVAIEENKALVTHDPLPIIMADATQIIQLLQNLIGNGIKFRGKEPPQVHVSAQRKGNEWIISVQDNGIGISPEFFGRLFQLFQREYTSEYPGTGIGLAICKRIVERHGGRIWVESEAGRGSTFYFTIPVRIGE</sequence>
<dbReference type="PANTHER" id="PTHR43304">
    <property type="entry name" value="PHYTOCHROME-LIKE PROTEIN CPH1"/>
    <property type="match status" value="1"/>
</dbReference>
<comment type="catalytic activity">
    <reaction evidence="1">
        <text>ATP + protein L-histidine = ADP + protein N-phospho-L-histidine.</text>
        <dbReference type="EC" id="2.7.13.3"/>
    </reaction>
</comment>
<keyword evidence="5" id="KW-0418">Kinase</keyword>
<dbReference type="SUPFAM" id="SSF55785">
    <property type="entry name" value="PYP-like sensor domain (PAS domain)"/>
    <property type="match status" value="2"/>
</dbReference>
<dbReference type="NCBIfam" id="TIGR00229">
    <property type="entry name" value="sensory_box"/>
    <property type="match status" value="2"/>
</dbReference>
<dbReference type="Proteomes" id="UP000027153">
    <property type="component" value="Unassembled WGS sequence"/>
</dbReference>
<evidence type="ECO:0000256" key="5">
    <source>
        <dbReference type="ARBA" id="ARBA00022777"/>
    </source>
</evidence>
<dbReference type="InterPro" id="IPR036097">
    <property type="entry name" value="HisK_dim/P_sf"/>
</dbReference>
<name>A0A062V6L7_9EURY</name>
<dbReference type="InterPro" id="IPR000700">
    <property type="entry name" value="PAS-assoc_C"/>
</dbReference>
<dbReference type="AlphaFoldDB" id="A0A062V6L7"/>
<dbReference type="Pfam" id="PF02518">
    <property type="entry name" value="HATPase_c"/>
    <property type="match status" value="1"/>
</dbReference>
<feature type="coiled-coil region" evidence="6">
    <location>
        <begin position="1"/>
        <end position="47"/>
    </location>
</feature>
<dbReference type="Pfam" id="PF00989">
    <property type="entry name" value="PAS"/>
    <property type="match status" value="1"/>
</dbReference>
<dbReference type="InterPro" id="IPR005467">
    <property type="entry name" value="His_kinase_dom"/>
</dbReference>
<dbReference type="GO" id="GO:0000155">
    <property type="term" value="F:phosphorelay sensor kinase activity"/>
    <property type="evidence" value="ECO:0007669"/>
    <property type="project" value="InterPro"/>
</dbReference>
<evidence type="ECO:0000256" key="4">
    <source>
        <dbReference type="ARBA" id="ARBA00022679"/>
    </source>
</evidence>
<keyword evidence="6" id="KW-0175">Coiled coil</keyword>
<dbReference type="PROSITE" id="PS50109">
    <property type="entry name" value="HIS_KIN"/>
    <property type="match status" value="1"/>
</dbReference>
<dbReference type="RefSeq" id="WP_198527362.1">
    <property type="nucleotide sequence ID" value="NZ_JMIY01000002.1"/>
</dbReference>
<evidence type="ECO:0000256" key="1">
    <source>
        <dbReference type="ARBA" id="ARBA00000085"/>
    </source>
</evidence>
<dbReference type="Gene3D" id="1.10.287.130">
    <property type="match status" value="1"/>
</dbReference>
<dbReference type="InterPro" id="IPR035965">
    <property type="entry name" value="PAS-like_dom_sf"/>
</dbReference>
<dbReference type="PANTHER" id="PTHR43304:SF1">
    <property type="entry name" value="PAC DOMAIN-CONTAINING PROTEIN"/>
    <property type="match status" value="1"/>
</dbReference>
<dbReference type="PRINTS" id="PR00344">
    <property type="entry name" value="BCTRLSENSOR"/>
</dbReference>
<protein>
    <recommendedName>
        <fullName evidence="2">histidine kinase</fullName>
        <ecNumber evidence="2">2.7.13.3</ecNumber>
    </recommendedName>
</protein>
<evidence type="ECO:0000259" key="9">
    <source>
        <dbReference type="PROSITE" id="PS50113"/>
    </source>
</evidence>
<keyword evidence="3" id="KW-0597">Phosphoprotein</keyword>
<dbReference type="InterPro" id="IPR052162">
    <property type="entry name" value="Sensor_kinase/Photoreceptor"/>
</dbReference>
<dbReference type="InterPro" id="IPR004358">
    <property type="entry name" value="Sig_transdc_His_kin-like_C"/>
</dbReference>
<feature type="coiled-coil region" evidence="6">
    <location>
        <begin position="348"/>
        <end position="403"/>
    </location>
</feature>
<dbReference type="SMART" id="SM00388">
    <property type="entry name" value="HisKA"/>
    <property type="match status" value="1"/>
</dbReference>
<proteinExistence type="predicted"/>
<dbReference type="InterPro" id="IPR000014">
    <property type="entry name" value="PAS"/>
</dbReference>
<dbReference type="Gene3D" id="3.30.450.20">
    <property type="entry name" value="PAS domain"/>
    <property type="match status" value="2"/>
</dbReference>
<organism evidence="10 11">
    <name type="scientific">Candidatus Methanoperedens nitratireducens</name>
    <dbReference type="NCBI Taxonomy" id="1392998"/>
    <lineage>
        <taxon>Archaea</taxon>
        <taxon>Methanobacteriati</taxon>
        <taxon>Methanobacteriota</taxon>
        <taxon>Stenosarchaea group</taxon>
        <taxon>Methanomicrobia</taxon>
        <taxon>Methanosarcinales</taxon>
        <taxon>ANME-2 cluster</taxon>
        <taxon>Candidatus Methanoperedentaceae</taxon>
        <taxon>Candidatus Methanoperedens</taxon>
    </lineage>
</organism>
<feature type="domain" description="PAS" evidence="8">
    <location>
        <begin position="230"/>
        <end position="300"/>
    </location>
</feature>
<dbReference type="EMBL" id="JMIY01000002">
    <property type="protein sequence ID" value="KCZ72922.1"/>
    <property type="molecule type" value="Genomic_DNA"/>
</dbReference>
<dbReference type="CDD" id="cd00130">
    <property type="entry name" value="PAS"/>
    <property type="match status" value="2"/>
</dbReference>
<evidence type="ECO:0000256" key="3">
    <source>
        <dbReference type="ARBA" id="ARBA00022553"/>
    </source>
</evidence>
<accession>A0A062V6L7</accession>
<evidence type="ECO:0000313" key="10">
    <source>
        <dbReference type="EMBL" id="KCZ72922.1"/>
    </source>
</evidence>
<dbReference type="FunFam" id="3.30.565.10:FF:000006">
    <property type="entry name" value="Sensor histidine kinase WalK"/>
    <property type="match status" value="1"/>
</dbReference>
<dbReference type="Pfam" id="PF08448">
    <property type="entry name" value="PAS_4"/>
    <property type="match status" value="1"/>
</dbReference>
<dbReference type="InterPro" id="IPR003594">
    <property type="entry name" value="HATPase_dom"/>
</dbReference>
<evidence type="ECO:0000259" key="7">
    <source>
        <dbReference type="PROSITE" id="PS50109"/>
    </source>
</evidence>
<dbReference type="SMART" id="SM00387">
    <property type="entry name" value="HATPase_c"/>
    <property type="match status" value="1"/>
</dbReference>
<evidence type="ECO:0000313" key="11">
    <source>
        <dbReference type="Proteomes" id="UP000027153"/>
    </source>
</evidence>
<reference evidence="10 11" key="1">
    <citation type="journal article" date="2013" name="Nature">
        <title>Anaerobic oxidation of methane coupled to nitrate reduction in a novel archaeal lineage.</title>
        <authorList>
            <person name="Haroon M.F."/>
            <person name="Hu S."/>
            <person name="Shi Y."/>
            <person name="Imelfort M."/>
            <person name="Keller J."/>
            <person name="Hugenholtz P."/>
            <person name="Yuan Z."/>
            <person name="Tyson G.W."/>
        </authorList>
    </citation>
    <scope>NUCLEOTIDE SEQUENCE [LARGE SCALE GENOMIC DNA]</scope>
    <source>
        <strain evidence="10 11">ANME-2d</strain>
    </source>
</reference>
<dbReference type="CDD" id="cd00082">
    <property type="entry name" value="HisKA"/>
    <property type="match status" value="1"/>
</dbReference>
<dbReference type="OrthoDB" id="342253at2157"/>
<feature type="domain" description="Histidine kinase" evidence="7">
    <location>
        <begin position="403"/>
        <end position="615"/>
    </location>
</feature>
<dbReference type="PROSITE" id="PS50112">
    <property type="entry name" value="PAS"/>
    <property type="match status" value="2"/>
</dbReference>
<dbReference type="SMART" id="SM00091">
    <property type="entry name" value="PAS"/>
    <property type="match status" value="2"/>
</dbReference>